<evidence type="ECO:0000256" key="12">
    <source>
        <dbReference type="PROSITE-ProRule" id="PRU00175"/>
    </source>
</evidence>
<dbReference type="GO" id="GO:0016567">
    <property type="term" value="P:protein ubiquitination"/>
    <property type="evidence" value="ECO:0007669"/>
    <property type="project" value="TreeGrafter"/>
</dbReference>
<evidence type="ECO:0000313" key="15">
    <source>
        <dbReference type="Proteomes" id="UP000011185"/>
    </source>
</evidence>
<evidence type="ECO:0000256" key="8">
    <source>
        <dbReference type="ARBA" id="ARBA00022786"/>
    </source>
</evidence>
<evidence type="ECO:0000313" key="14">
    <source>
        <dbReference type="EMBL" id="ELQ75983.1"/>
    </source>
</evidence>
<keyword evidence="5" id="KW-0812">Transmembrane</keyword>
<keyword evidence="10" id="KW-1133">Transmembrane helix</keyword>
<keyword evidence="15" id="KW-1185">Reference proteome</keyword>
<evidence type="ECO:0000256" key="5">
    <source>
        <dbReference type="ARBA" id="ARBA00022692"/>
    </source>
</evidence>
<dbReference type="EC" id="2.3.2.27" evidence="3"/>
<dbReference type="GO" id="GO:0006511">
    <property type="term" value="P:ubiquitin-dependent protein catabolic process"/>
    <property type="evidence" value="ECO:0007669"/>
    <property type="project" value="TreeGrafter"/>
</dbReference>
<comment type="subcellular location">
    <subcellularLocation>
        <location evidence="2">Membrane</location>
        <topology evidence="2">Multi-pass membrane protein</topology>
    </subcellularLocation>
</comment>
<dbReference type="SUPFAM" id="SSF57850">
    <property type="entry name" value="RING/U-box"/>
    <property type="match status" value="1"/>
</dbReference>
<keyword evidence="9" id="KW-0862">Zinc</keyword>
<dbReference type="OrthoDB" id="8062037at2759"/>
<dbReference type="Pfam" id="PF13639">
    <property type="entry name" value="zf-RING_2"/>
    <property type="match status" value="1"/>
</dbReference>
<keyword evidence="7 12" id="KW-0863">Zinc-finger</keyword>
<dbReference type="GO" id="GO:0016874">
    <property type="term" value="F:ligase activity"/>
    <property type="evidence" value="ECO:0007669"/>
    <property type="project" value="UniProtKB-KW"/>
</dbReference>
<keyword evidence="4" id="KW-0808">Transferase</keyword>
<dbReference type="PANTHER" id="PTHR45977">
    <property type="entry name" value="TARGET OF ERK KINASE MPK-1"/>
    <property type="match status" value="1"/>
</dbReference>
<evidence type="ECO:0000256" key="10">
    <source>
        <dbReference type="ARBA" id="ARBA00022989"/>
    </source>
</evidence>
<evidence type="ECO:0000256" key="11">
    <source>
        <dbReference type="ARBA" id="ARBA00023136"/>
    </source>
</evidence>
<dbReference type="InterPro" id="IPR001841">
    <property type="entry name" value="Znf_RING"/>
</dbReference>
<evidence type="ECO:0000259" key="13">
    <source>
        <dbReference type="PROSITE" id="PS50089"/>
    </source>
</evidence>
<dbReference type="HOGENOM" id="CLU_1066243_0_0_1"/>
<proteinExistence type="predicted"/>
<organism evidence="14 15">
    <name type="scientific">Trachipleistophora hominis</name>
    <name type="common">Microsporidian parasite</name>
    <dbReference type="NCBI Taxonomy" id="72359"/>
    <lineage>
        <taxon>Eukaryota</taxon>
        <taxon>Fungi</taxon>
        <taxon>Fungi incertae sedis</taxon>
        <taxon>Microsporidia</taxon>
        <taxon>Pleistophoridae</taxon>
        <taxon>Trachipleistophora</taxon>
    </lineage>
</organism>
<dbReference type="GO" id="GO:0008270">
    <property type="term" value="F:zinc ion binding"/>
    <property type="evidence" value="ECO:0007669"/>
    <property type="project" value="UniProtKB-KW"/>
</dbReference>
<dbReference type="GO" id="GO:0061630">
    <property type="term" value="F:ubiquitin protein ligase activity"/>
    <property type="evidence" value="ECO:0007669"/>
    <property type="project" value="UniProtKB-EC"/>
</dbReference>
<evidence type="ECO:0000256" key="2">
    <source>
        <dbReference type="ARBA" id="ARBA00004141"/>
    </source>
</evidence>
<dbReference type="AlphaFoldDB" id="L7JWX9"/>
<protein>
    <recommendedName>
        <fullName evidence="3">RING-type E3 ubiquitin transferase</fullName>
        <ecNumber evidence="3">2.3.2.27</ecNumber>
    </recommendedName>
</protein>
<keyword evidence="6" id="KW-0479">Metal-binding</keyword>
<sequence length="252" mass="28910">MPYHTIYYCHACGSRTVPHNELCAFCDSEFIEIYDSVEYYRSVHFGIGEILRSIAIGQVDVNELDWLISDISDRIRRLTRDLLNIRSSRGRRARRNTHAWRALEGAVDAAQRYNERAHASDHGMHDDARMRASIAHAYGHPANDISDYVYGSTLSTADDINNYAFDHELEHIIDEIFMSTKVSTSPVSNKYIKALQVSHARQKGKCMICLSTYRKGECGIELSCAHFFHKSCGVKWMKMQNTCPICRHEIEK</sequence>
<keyword evidence="14" id="KW-0436">Ligase</keyword>
<dbReference type="PANTHER" id="PTHR45977:SF4">
    <property type="entry name" value="RING-TYPE DOMAIN-CONTAINING PROTEIN"/>
    <property type="match status" value="1"/>
</dbReference>
<comment type="catalytic activity">
    <reaction evidence="1">
        <text>S-ubiquitinyl-[E2 ubiquitin-conjugating enzyme]-L-cysteine + [acceptor protein]-L-lysine = [E2 ubiquitin-conjugating enzyme]-L-cysteine + N(6)-ubiquitinyl-[acceptor protein]-L-lysine.</text>
        <dbReference type="EC" id="2.3.2.27"/>
    </reaction>
</comment>
<feature type="domain" description="RING-type" evidence="13">
    <location>
        <begin position="206"/>
        <end position="247"/>
    </location>
</feature>
<dbReference type="EMBL" id="JH993892">
    <property type="protein sequence ID" value="ELQ75983.1"/>
    <property type="molecule type" value="Genomic_DNA"/>
</dbReference>
<dbReference type="Gene3D" id="3.30.40.10">
    <property type="entry name" value="Zinc/RING finger domain, C3HC4 (zinc finger)"/>
    <property type="match status" value="1"/>
</dbReference>
<dbReference type="VEuPathDB" id="MicrosporidiaDB:THOM_1047"/>
<dbReference type="OMA" id="DMDSHIQ"/>
<dbReference type="InterPro" id="IPR013083">
    <property type="entry name" value="Znf_RING/FYVE/PHD"/>
</dbReference>
<evidence type="ECO:0000256" key="4">
    <source>
        <dbReference type="ARBA" id="ARBA00022679"/>
    </source>
</evidence>
<gene>
    <name evidence="14" type="ORF">THOM_1047</name>
</gene>
<dbReference type="SMART" id="SM00184">
    <property type="entry name" value="RING"/>
    <property type="match status" value="1"/>
</dbReference>
<reference evidence="14 15" key="1">
    <citation type="journal article" date="2012" name="PLoS Pathog.">
        <title>The genome of the obligate intracellular parasite Trachipleistophora hominis: new insights into microsporidian genome dynamics and reductive evolution.</title>
        <authorList>
            <person name="Heinz E."/>
            <person name="Williams T.A."/>
            <person name="Nakjang S."/>
            <person name="Noel C.J."/>
            <person name="Swan D.C."/>
            <person name="Goldberg A.V."/>
            <person name="Harris S.R."/>
            <person name="Weinmaier T."/>
            <person name="Markert S."/>
            <person name="Becher D."/>
            <person name="Bernhardt J."/>
            <person name="Dagan T."/>
            <person name="Hacker C."/>
            <person name="Lucocq J.M."/>
            <person name="Schweder T."/>
            <person name="Rattei T."/>
            <person name="Hall N."/>
            <person name="Hirt R.P."/>
            <person name="Embley T.M."/>
        </authorList>
    </citation>
    <scope>NUCLEOTIDE SEQUENCE [LARGE SCALE GENOMIC DNA]</scope>
</reference>
<evidence type="ECO:0000256" key="6">
    <source>
        <dbReference type="ARBA" id="ARBA00022723"/>
    </source>
</evidence>
<dbReference type="InParanoid" id="L7JWX9"/>
<dbReference type="Proteomes" id="UP000011185">
    <property type="component" value="Unassembled WGS sequence"/>
</dbReference>
<evidence type="ECO:0000256" key="7">
    <source>
        <dbReference type="ARBA" id="ARBA00022771"/>
    </source>
</evidence>
<dbReference type="PROSITE" id="PS50089">
    <property type="entry name" value="ZF_RING_2"/>
    <property type="match status" value="1"/>
</dbReference>
<dbReference type="STRING" id="72359.L7JWX9"/>
<keyword evidence="8" id="KW-0833">Ubl conjugation pathway</keyword>
<accession>L7JWX9</accession>
<dbReference type="GO" id="GO:0016020">
    <property type="term" value="C:membrane"/>
    <property type="evidence" value="ECO:0007669"/>
    <property type="project" value="UniProtKB-SubCell"/>
</dbReference>
<keyword evidence="11" id="KW-0472">Membrane</keyword>
<name>L7JWX9_TRAHO</name>
<evidence type="ECO:0000256" key="3">
    <source>
        <dbReference type="ARBA" id="ARBA00012483"/>
    </source>
</evidence>
<evidence type="ECO:0000256" key="9">
    <source>
        <dbReference type="ARBA" id="ARBA00022833"/>
    </source>
</evidence>
<evidence type="ECO:0000256" key="1">
    <source>
        <dbReference type="ARBA" id="ARBA00000900"/>
    </source>
</evidence>